<accession>A0A1T4L0Z7</accession>
<sequence length="79" mass="9093">MKKSIGLKISYGVMKLDFKCLKCGSDKYQVKTAIIPEKSPGLKLEISNYYLKICLNCGYTEMYSAKVLDRDEKKLKPEY</sequence>
<proteinExistence type="predicted"/>
<dbReference type="InterPro" id="IPR018652">
    <property type="entry name" value="DUF2082_NA-bd_Znr"/>
</dbReference>
<organism evidence="1 2">
    <name type="scientific">Cetobacterium ceti</name>
    <dbReference type="NCBI Taxonomy" id="180163"/>
    <lineage>
        <taxon>Bacteria</taxon>
        <taxon>Fusobacteriati</taxon>
        <taxon>Fusobacteriota</taxon>
        <taxon>Fusobacteriia</taxon>
        <taxon>Fusobacteriales</taxon>
        <taxon>Fusobacteriaceae</taxon>
        <taxon>Cetobacterium</taxon>
    </lineage>
</organism>
<protein>
    <submittedName>
        <fullName evidence="1">Uncharacterized protein</fullName>
    </submittedName>
</protein>
<gene>
    <name evidence="1" type="ORF">SAMN02745174_00708</name>
</gene>
<evidence type="ECO:0000313" key="1">
    <source>
        <dbReference type="EMBL" id="SJZ48356.1"/>
    </source>
</evidence>
<reference evidence="1 2" key="1">
    <citation type="submission" date="2017-02" db="EMBL/GenBank/DDBJ databases">
        <authorList>
            <person name="Peterson S.W."/>
        </authorList>
    </citation>
    <scope>NUCLEOTIDE SEQUENCE [LARGE SCALE GENOMIC DNA]</scope>
    <source>
        <strain evidence="1 2">ATCC 700028</strain>
    </source>
</reference>
<dbReference type="STRING" id="180163.SAMN02745174_00708"/>
<dbReference type="AlphaFoldDB" id="A0A1T4L0Z7"/>
<name>A0A1T4L0Z7_9FUSO</name>
<keyword evidence="2" id="KW-1185">Reference proteome</keyword>
<dbReference type="Pfam" id="PF09855">
    <property type="entry name" value="Zn_ribbon_13"/>
    <property type="match status" value="1"/>
</dbReference>
<dbReference type="EMBL" id="FUWX01000005">
    <property type="protein sequence ID" value="SJZ48356.1"/>
    <property type="molecule type" value="Genomic_DNA"/>
</dbReference>
<evidence type="ECO:0000313" key="2">
    <source>
        <dbReference type="Proteomes" id="UP000191153"/>
    </source>
</evidence>
<dbReference type="Proteomes" id="UP000191153">
    <property type="component" value="Unassembled WGS sequence"/>
</dbReference>